<gene>
    <name evidence="1" type="ORF">LJ657_32075</name>
</gene>
<dbReference type="Proteomes" id="UP001108029">
    <property type="component" value="Unassembled WGS sequence"/>
</dbReference>
<name>A0A9Q3Z865_9ACTN</name>
<comment type="caution">
    <text evidence="1">The sequence shown here is derived from an EMBL/GenBank/DDBJ whole genome shotgun (WGS) entry which is preliminary data.</text>
</comment>
<reference evidence="1" key="1">
    <citation type="submission" date="2021-12" db="EMBL/GenBank/DDBJ databases">
        <authorList>
            <person name="Lee J.-H."/>
            <person name="Kim S.-B."/>
        </authorList>
    </citation>
    <scope>NUCLEOTIDE SEQUENCE</scope>
    <source>
        <strain evidence="1">NR30</strain>
    </source>
</reference>
<organism evidence="1 2">
    <name type="scientific">Streptomyces guryensis</name>
    <dbReference type="NCBI Taxonomy" id="2886947"/>
    <lineage>
        <taxon>Bacteria</taxon>
        <taxon>Bacillati</taxon>
        <taxon>Actinomycetota</taxon>
        <taxon>Actinomycetes</taxon>
        <taxon>Kitasatosporales</taxon>
        <taxon>Streptomycetaceae</taxon>
        <taxon>Streptomyces</taxon>
    </lineage>
</organism>
<dbReference type="EMBL" id="JAJSBI010000020">
    <property type="protein sequence ID" value="MCD9878173.1"/>
    <property type="molecule type" value="Genomic_DNA"/>
</dbReference>
<dbReference type="AlphaFoldDB" id="A0A9Q3Z865"/>
<protein>
    <recommendedName>
        <fullName evidence="3">Resolvase, N terminal domain</fullName>
    </recommendedName>
</protein>
<accession>A0A9Q3Z865</accession>
<keyword evidence="2" id="KW-1185">Reference proteome</keyword>
<proteinExistence type="predicted"/>
<dbReference type="RefSeq" id="WP_232652403.1">
    <property type="nucleotide sequence ID" value="NZ_JAJSBI010000020.1"/>
</dbReference>
<sequence>MSTARDTAVLYVCAERSPGNPGVAAERAEQEGKEFAEARNLGVVETIRDPYGEVDPQARMGWQKVRRMAVRREICTVIVRWPSAISPDHETRYTEIAALQENGVRVLFSWAPLAEGPVQ</sequence>
<evidence type="ECO:0000313" key="2">
    <source>
        <dbReference type="Proteomes" id="UP001108029"/>
    </source>
</evidence>
<evidence type="ECO:0000313" key="1">
    <source>
        <dbReference type="EMBL" id="MCD9878173.1"/>
    </source>
</evidence>
<evidence type="ECO:0008006" key="3">
    <source>
        <dbReference type="Google" id="ProtNLM"/>
    </source>
</evidence>